<dbReference type="PROSITE" id="PS50053">
    <property type="entry name" value="UBIQUITIN_2"/>
    <property type="match status" value="1"/>
</dbReference>
<gene>
    <name evidence="6" type="primary">LOC115221333</name>
</gene>
<dbReference type="AlphaFoldDB" id="A0A6P7T959"/>
<dbReference type="PANTHER" id="PTHR12329:SF16">
    <property type="entry name" value="BAG FAMILY MOLECULAR CHAPERONE REGULATOR 1"/>
    <property type="match status" value="1"/>
</dbReference>
<dbReference type="PROSITE" id="PS51035">
    <property type="entry name" value="BAG"/>
    <property type="match status" value="1"/>
</dbReference>
<evidence type="ECO:0000259" key="4">
    <source>
        <dbReference type="PROSITE" id="PS51035"/>
    </source>
</evidence>
<evidence type="ECO:0000313" key="5">
    <source>
        <dbReference type="Proteomes" id="UP000515154"/>
    </source>
</evidence>
<dbReference type="GO" id="GO:0051087">
    <property type="term" value="F:protein-folding chaperone binding"/>
    <property type="evidence" value="ECO:0007669"/>
    <property type="project" value="InterPro"/>
</dbReference>
<proteinExistence type="predicted"/>
<evidence type="ECO:0000259" key="3">
    <source>
        <dbReference type="PROSITE" id="PS50053"/>
    </source>
</evidence>
<evidence type="ECO:0000313" key="6">
    <source>
        <dbReference type="RefSeq" id="XP_029647364.1"/>
    </source>
</evidence>
<dbReference type="InterPro" id="IPR000626">
    <property type="entry name" value="Ubiquitin-like_dom"/>
</dbReference>
<dbReference type="PANTHER" id="PTHR12329">
    <property type="entry name" value="BCL2-ASSOCIATED ATHANOGENE"/>
    <property type="match status" value="1"/>
</dbReference>
<dbReference type="InterPro" id="IPR039773">
    <property type="entry name" value="BAG_chaperone_regulator"/>
</dbReference>
<dbReference type="InterPro" id="IPR036533">
    <property type="entry name" value="BAG_dom_sf"/>
</dbReference>
<evidence type="ECO:0000256" key="2">
    <source>
        <dbReference type="ARBA" id="ARBA00023186"/>
    </source>
</evidence>
<dbReference type="Pfam" id="PF00240">
    <property type="entry name" value="ubiquitin"/>
    <property type="match status" value="1"/>
</dbReference>
<organism evidence="5 6">
    <name type="scientific">Octopus sinensis</name>
    <name type="common">East Asian common octopus</name>
    <dbReference type="NCBI Taxonomy" id="2607531"/>
    <lineage>
        <taxon>Eukaryota</taxon>
        <taxon>Metazoa</taxon>
        <taxon>Spiralia</taxon>
        <taxon>Lophotrochozoa</taxon>
        <taxon>Mollusca</taxon>
        <taxon>Cephalopoda</taxon>
        <taxon>Coleoidea</taxon>
        <taxon>Octopodiformes</taxon>
        <taxon>Octopoda</taxon>
        <taxon>Incirrata</taxon>
        <taxon>Octopodidae</taxon>
        <taxon>Octopus</taxon>
    </lineage>
</organism>
<dbReference type="GO" id="GO:0005634">
    <property type="term" value="C:nucleus"/>
    <property type="evidence" value="ECO:0007669"/>
    <property type="project" value="TreeGrafter"/>
</dbReference>
<dbReference type="Proteomes" id="UP000515154">
    <property type="component" value="Linkage group LG18"/>
</dbReference>
<keyword evidence="5" id="KW-1185">Reference proteome</keyword>
<dbReference type="SMART" id="SM00213">
    <property type="entry name" value="UBQ"/>
    <property type="match status" value="1"/>
</dbReference>
<dbReference type="Pfam" id="PF02179">
    <property type="entry name" value="BAG"/>
    <property type="match status" value="1"/>
</dbReference>
<dbReference type="Gene3D" id="1.20.58.120">
    <property type="entry name" value="BAG domain"/>
    <property type="match status" value="1"/>
</dbReference>
<protein>
    <recommendedName>
        <fullName evidence="1">BAG family molecular chaperone regulator 1</fullName>
    </recommendedName>
</protein>
<feature type="domain" description="Ubiquitin-like" evidence="3">
    <location>
        <begin position="52"/>
        <end position="95"/>
    </location>
</feature>
<dbReference type="SUPFAM" id="SSF63491">
    <property type="entry name" value="BAG domain"/>
    <property type="match status" value="1"/>
</dbReference>
<dbReference type="SUPFAM" id="SSF54236">
    <property type="entry name" value="Ubiquitin-like"/>
    <property type="match status" value="1"/>
</dbReference>
<evidence type="ECO:0000256" key="1">
    <source>
        <dbReference type="ARBA" id="ARBA00022374"/>
    </source>
</evidence>
<dbReference type="GO" id="GO:0005829">
    <property type="term" value="C:cytosol"/>
    <property type="evidence" value="ECO:0007669"/>
    <property type="project" value="TreeGrafter"/>
</dbReference>
<name>A0A6P7T959_9MOLL</name>
<dbReference type="KEGG" id="osn:115221333"/>
<dbReference type="RefSeq" id="XP_029647364.1">
    <property type="nucleotide sequence ID" value="XM_029791504.2"/>
</dbReference>
<feature type="domain" description="BAG" evidence="4">
    <location>
        <begin position="125"/>
        <end position="199"/>
    </location>
</feature>
<accession>A0A6P7T959</accession>
<dbReference type="InterPro" id="IPR029071">
    <property type="entry name" value="Ubiquitin-like_domsf"/>
</dbReference>
<keyword evidence="2" id="KW-0143">Chaperone</keyword>
<dbReference type="SMART" id="SM00264">
    <property type="entry name" value="BAG"/>
    <property type="match status" value="1"/>
</dbReference>
<dbReference type="GO" id="GO:0000774">
    <property type="term" value="F:adenyl-nucleotide exchange factor activity"/>
    <property type="evidence" value="ECO:0007669"/>
    <property type="project" value="TreeGrafter"/>
</dbReference>
<dbReference type="GO" id="GO:0016020">
    <property type="term" value="C:membrane"/>
    <property type="evidence" value="ECO:0007669"/>
    <property type="project" value="TreeGrafter"/>
</dbReference>
<dbReference type="InterPro" id="IPR003103">
    <property type="entry name" value="BAG_domain"/>
</dbReference>
<sequence length="209" mass="23603">MFNFFSLLNMSTGVVENVLKLVCSHGSKKYNVTLKCPEDSTELNCGHLFSAVENVTGVPENRQRLIFKGKSLTDAAQNLSEMGMKEGAIIMLMTKAIPCKDGETLTKEEEVLLTIDSEVEAKGRYLQEFTQNVMDFCQQAEDQKAREKMKIKVKAVEEEFMKLLEKLDGTVLEATDYRTKRKELVMKVQGLLQRCDCLTEMLNICPATV</sequence>
<reference evidence="6" key="1">
    <citation type="submission" date="2025-08" db="UniProtKB">
        <authorList>
            <consortium name="RefSeq"/>
        </authorList>
    </citation>
    <scope>IDENTIFICATION</scope>
</reference>
<dbReference type="GO" id="GO:0050821">
    <property type="term" value="P:protein stabilization"/>
    <property type="evidence" value="ECO:0007669"/>
    <property type="project" value="TreeGrafter"/>
</dbReference>
<dbReference type="Gene3D" id="3.10.20.90">
    <property type="entry name" value="Phosphatidylinositol 3-kinase Catalytic Subunit, Chain A, domain 1"/>
    <property type="match status" value="1"/>
</dbReference>